<dbReference type="InterPro" id="IPR000070">
    <property type="entry name" value="Pectinesterase_cat"/>
</dbReference>
<dbReference type="PROSITE" id="PS00503">
    <property type="entry name" value="PECTINESTERASE_2"/>
    <property type="match status" value="1"/>
</dbReference>
<feature type="domain" description="Pectinesterase catalytic" evidence="6">
    <location>
        <begin position="28"/>
        <end position="314"/>
    </location>
</feature>
<keyword evidence="8" id="KW-1185">Reference proteome</keyword>
<reference evidence="7 8" key="1">
    <citation type="submission" date="2017-09" db="EMBL/GenBank/DDBJ databases">
        <title>Complete genome sequence of Verrucomicrobial strain HZ-65, isolated from freshwater.</title>
        <authorList>
            <person name="Choi A."/>
        </authorList>
    </citation>
    <scope>NUCLEOTIDE SEQUENCE [LARGE SCALE GENOMIC DNA]</scope>
    <source>
        <strain evidence="7 8">HZ-65</strain>
    </source>
</reference>
<proteinExistence type="inferred from homology"/>
<dbReference type="Pfam" id="PF01095">
    <property type="entry name" value="Pectinesterase"/>
    <property type="match status" value="1"/>
</dbReference>
<sequence>MSRLARIAFALALTFAGFISATRAATANAIVAADGSAEFKTVQAAINAAPQVTSRDQPWVILVKPGTYREIVYIQREKRHIHLVGEDAATTIITHQLNASAIGPDGEKIGTFRTPTVQIDADDFTVENLTLENTAGPTGQALALRVDGDRVVFRHCRFLGWQDTIFINRGRQYFENCYIAGATDFIFGGATAWFEACELHIAGNGYITAASTPPEAAYGYVFNRCRITAAKPDLKTFLGRPWRAHASTIFLHTEMASVVRSEGWHNWGKSEREQTVRYAEFASTGPGAAPDKRVAWAKPLTEKQAAEITAETVLGGVDHWRPIARR</sequence>
<evidence type="ECO:0000256" key="5">
    <source>
        <dbReference type="RuleBase" id="RU000589"/>
    </source>
</evidence>
<accession>A0A290Q5K5</accession>
<comment type="pathway">
    <text evidence="5">Glycan metabolism; pectin degradation; 2-dehydro-3-deoxy-D-gluconate from pectin: step 1/5.</text>
</comment>
<dbReference type="EMBL" id="CP023344">
    <property type="protein sequence ID" value="ATC63713.1"/>
    <property type="molecule type" value="Genomic_DNA"/>
</dbReference>
<evidence type="ECO:0000259" key="6">
    <source>
        <dbReference type="Pfam" id="PF01095"/>
    </source>
</evidence>
<keyword evidence="3 5" id="KW-0063">Aspartyl esterase</keyword>
<evidence type="ECO:0000256" key="2">
    <source>
        <dbReference type="ARBA" id="ARBA00022801"/>
    </source>
</evidence>
<dbReference type="OrthoDB" id="9804686at2"/>
<dbReference type="RefSeq" id="WP_096055345.1">
    <property type="nucleotide sequence ID" value="NZ_CP023344.1"/>
</dbReference>
<feature type="active site" evidence="4">
    <location>
        <position position="184"/>
    </location>
</feature>
<feature type="chain" id="PRO_5011821431" description="Pectinesterase" evidence="5">
    <location>
        <begin position="25"/>
        <end position="326"/>
    </location>
</feature>
<dbReference type="GO" id="GO:0030599">
    <property type="term" value="F:pectinesterase activity"/>
    <property type="evidence" value="ECO:0007669"/>
    <property type="project" value="UniProtKB-UniRule"/>
</dbReference>
<dbReference type="GO" id="GO:0009279">
    <property type="term" value="C:cell outer membrane"/>
    <property type="evidence" value="ECO:0007669"/>
    <property type="project" value="TreeGrafter"/>
</dbReference>
<keyword evidence="5" id="KW-0732">Signal</keyword>
<feature type="signal peptide" evidence="5">
    <location>
        <begin position="1"/>
        <end position="24"/>
    </location>
</feature>
<name>A0A290Q5K5_9BACT</name>
<evidence type="ECO:0000313" key="8">
    <source>
        <dbReference type="Proteomes" id="UP000217265"/>
    </source>
</evidence>
<dbReference type="PANTHER" id="PTHR31321">
    <property type="entry name" value="ACYL-COA THIOESTER HYDROLASE YBHC-RELATED"/>
    <property type="match status" value="1"/>
</dbReference>
<dbReference type="Gene3D" id="2.160.20.10">
    <property type="entry name" value="Single-stranded right-handed beta-helix, Pectin lyase-like"/>
    <property type="match status" value="1"/>
</dbReference>
<evidence type="ECO:0000256" key="4">
    <source>
        <dbReference type="PROSITE-ProRule" id="PRU10040"/>
    </source>
</evidence>
<dbReference type="AlphaFoldDB" id="A0A290Q5K5"/>
<evidence type="ECO:0000313" key="7">
    <source>
        <dbReference type="EMBL" id="ATC63713.1"/>
    </source>
</evidence>
<protein>
    <recommendedName>
        <fullName evidence="5">Pectinesterase</fullName>
        <ecNumber evidence="5">3.1.1.11</ecNumber>
    </recommendedName>
</protein>
<dbReference type="UniPathway" id="UPA00545">
    <property type="reaction ID" value="UER00823"/>
</dbReference>
<dbReference type="GO" id="GO:0045490">
    <property type="term" value="P:pectin catabolic process"/>
    <property type="evidence" value="ECO:0007669"/>
    <property type="project" value="UniProtKB-UniRule"/>
</dbReference>
<dbReference type="KEGG" id="vbh:CMV30_06965"/>
<gene>
    <name evidence="7" type="ORF">CMV30_06965</name>
</gene>
<dbReference type="GO" id="GO:0042545">
    <property type="term" value="P:cell wall modification"/>
    <property type="evidence" value="ECO:0007669"/>
    <property type="project" value="UniProtKB-UniRule"/>
</dbReference>
<dbReference type="InterPro" id="IPR033131">
    <property type="entry name" value="Pectinesterase_Asp_AS"/>
</dbReference>
<dbReference type="EC" id="3.1.1.11" evidence="5"/>
<organism evidence="7 8">
    <name type="scientific">Nibricoccus aquaticus</name>
    <dbReference type="NCBI Taxonomy" id="2576891"/>
    <lineage>
        <taxon>Bacteria</taxon>
        <taxon>Pseudomonadati</taxon>
        <taxon>Verrucomicrobiota</taxon>
        <taxon>Opitutia</taxon>
        <taxon>Opitutales</taxon>
        <taxon>Opitutaceae</taxon>
        <taxon>Nibricoccus</taxon>
    </lineage>
</organism>
<comment type="similarity">
    <text evidence="1">Belongs to the pectinesterase family.</text>
</comment>
<evidence type="ECO:0000256" key="1">
    <source>
        <dbReference type="ARBA" id="ARBA00008891"/>
    </source>
</evidence>
<evidence type="ECO:0000256" key="3">
    <source>
        <dbReference type="ARBA" id="ARBA00023085"/>
    </source>
</evidence>
<dbReference type="InterPro" id="IPR012334">
    <property type="entry name" value="Pectin_lyas_fold"/>
</dbReference>
<comment type="catalytic activity">
    <reaction evidence="5">
        <text>[(1-&gt;4)-alpha-D-galacturonosyl methyl ester](n) + n H2O = [(1-&gt;4)-alpha-D-galacturonosyl](n) + n methanol + n H(+)</text>
        <dbReference type="Rhea" id="RHEA:22380"/>
        <dbReference type="Rhea" id="RHEA-COMP:14570"/>
        <dbReference type="Rhea" id="RHEA-COMP:14573"/>
        <dbReference type="ChEBI" id="CHEBI:15377"/>
        <dbReference type="ChEBI" id="CHEBI:15378"/>
        <dbReference type="ChEBI" id="CHEBI:17790"/>
        <dbReference type="ChEBI" id="CHEBI:140522"/>
        <dbReference type="ChEBI" id="CHEBI:140523"/>
        <dbReference type="EC" id="3.1.1.11"/>
    </reaction>
</comment>
<dbReference type="Proteomes" id="UP000217265">
    <property type="component" value="Chromosome"/>
</dbReference>
<dbReference type="InterPro" id="IPR011050">
    <property type="entry name" value="Pectin_lyase_fold/virulence"/>
</dbReference>
<dbReference type="SUPFAM" id="SSF51126">
    <property type="entry name" value="Pectin lyase-like"/>
    <property type="match status" value="1"/>
</dbReference>
<dbReference type="PANTHER" id="PTHR31321:SF57">
    <property type="entry name" value="PECTINESTERASE 53-RELATED"/>
    <property type="match status" value="1"/>
</dbReference>
<keyword evidence="2 5" id="KW-0378">Hydrolase</keyword>